<feature type="region of interest" description="Disordered" evidence="10">
    <location>
        <begin position="698"/>
        <end position="799"/>
    </location>
</feature>
<name>A0ABP0B489_9PEZI</name>
<comment type="subcellular location">
    <subcellularLocation>
        <location evidence="1">Preautophagosomal structure membrane</location>
        <topology evidence="1">Peripheral membrane protein</topology>
    </subcellularLocation>
</comment>
<dbReference type="PANTHER" id="PTHR24348">
    <property type="entry name" value="SERINE/THREONINE-PROTEIN KINASE UNC-51-RELATED"/>
    <property type="match status" value="1"/>
</dbReference>
<organism evidence="13 14">
    <name type="scientific">Sporothrix curviconia</name>
    <dbReference type="NCBI Taxonomy" id="1260050"/>
    <lineage>
        <taxon>Eukaryota</taxon>
        <taxon>Fungi</taxon>
        <taxon>Dikarya</taxon>
        <taxon>Ascomycota</taxon>
        <taxon>Pezizomycotina</taxon>
        <taxon>Sordariomycetes</taxon>
        <taxon>Sordariomycetidae</taxon>
        <taxon>Ophiostomatales</taxon>
        <taxon>Ophiostomataceae</taxon>
        <taxon>Sporothrix</taxon>
    </lineage>
</organism>
<feature type="compositionally biased region" description="Low complexity" evidence="10">
    <location>
        <begin position="1060"/>
        <end position="1070"/>
    </location>
</feature>
<gene>
    <name evidence="13" type="primary">RAD53</name>
    <name evidence="13" type="ORF">SCUCBS95973_002111</name>
</gene>
<feature type="coiled-coil region" evidence="9">
    <location>
        <begin position="1323"/>
        <end position="1350"/>
    </location>
</feature>
<feature type="compositionally biased region" description="Polar residues" evidence="10">
    <location>
        <begin position="902"/>
        <end position="916"/>
    </location>
</feature>
<dbReference type="InterPro" id="IPR000253">
    <property type="entry name" value="FHA_dom"/>
</dbReference>
<evidence type="ECO:0000256" key="5">
    <source>
        <dbReference type="ARBA" id="ARBA00022840"/>
    </source>
</evidence>
<dbReference type="PROSITE" id="PS00108">
    <property type="entry name" value="PROTEIN_KINASE_ST"/>
    <property type="match status" value="1"/>
</dbReference>
<feature type="region of interest" description="Disordered" evidence="10">
    <location>
        <begin position="1390"/>
        <end position="1451"/>
    </location>
</feature>
<evidence type="ECO:0000256" key="6">
    <source>
        <dbReference type="ARBA" id="ARBA00023006"/>
    </source>
</evidence>
<dbReference type="Gene3D" id="2.60.200.20">
    <property type="match status" value="1"/>
</dbReference>
<keyword evidence="5 8" id="KW-0067">ATP-binding</keyword>
<evidence type="ECO:0000256" key="10">
    <source>
        <dbReference type="SAM" id="MobiDB-lite"/>
    </source>
</evidence>
<evidence type="ECO:0000256" key="1">
    <source>
        <dbReference type="ARBA" id="ARBA00004623"/>
    </source>
</evidence>
<comment type="caution">
    <text evidence="13">The sequence shown here is derived from an EMBL/GenBank/DDBJ whole genome shotgun (WGS) entry which is preliminary data.</text>
</comment>
<dbReference type="Proteomes" id="UP001642405">
    <property type="component" value="Unassembled WGS sequence"/>
</dbReference>
<evidence type="ECO:0000256" key="7">
    <source>
        <dbReference type="ARBA" id="ARBA00030237"/>
    </source>
</evidence>
<feature type="region of interest" description="Disordered" evidence="10">
    <location>
        <begin position="1001"/>
        <end position="1104"/>
    </location>
</feature>
<feature type="compositionally biased region" description="Basic and acidic residues" evidence="10">
    <location>
        <begin position="1405"/>
        <end position="1419"/>
    </location>
</feature>
<dbReference type="SMART" id="SM00220">
    <property type="entry name" value="S_TKc"/>
    <property type="match status" value="1"/>
</dbReference>
<evidence type="ECO:0000256" key="4">
    <source>
        <dbReference type="ARBA" id="ARBA00022741"/>
    </source>
</evidence>
<dbReference type="GO" id="GO:0004674">
    <property type="term" value="F:protein serine/threonine kinase activity"/>
    <property type="evidence" value="ECO:0007669"/>
    <property type="project" value="UniProtKB-EC"/>
</dbReference>
<keyword evidence="14" id="KW-1185">Reference proteome</keyword>
<feature type="domain" description="Protein kinase" evidence="12">
    <location>
        <begin position="297"/>
        <end position="582"/>
    </location>
</feature>
<dbReference type="SUPFAM" id="SSF49879">
    <property type="entry name" value="SMAD/FHA domain"/>
    <property type="match status" value="1"/>
</dbReference>
<feature type="binding site" evidence="8">
    <location>
        <position position="326"/>
    </location>
    <ligand>
        <name>ATP</name>
        <dbReference type="ChEBI" id="CHEBI:30616"/>
    </ligand>
</feature>
<dbReference type="InterPro" id="IPR008271">
    <property type="entry name" value="Ser/Thr_kinase_AS"/>
</dbReference>
<reference evidence="13 14" key="1">
    <citation type="submission" date="2024-01" db="EMBL/GenBank/DDBJ databases">
        <authorList>
            <person name="Allen C."/>
            <person name="Tagirdzhanova G."/>
        </authorList>
    </citation>
    <scope>NUCLEOTIDE SEQUENCE [LARGE SCALE GENOMIC DNA]</scope>
</reference>
<keyword evidence="9" id="KW-0175">Coiled coil</keyword>
<evidence type="ECO:0000313" key="13">
    <source>
        <dbReference type="EMBL" id="CAK7214342.1"/>
    </source>
</evidence>
<evidence type="ECO:0000256" key="9">
    <source>
        <dbReference type="SAM" id="Coils"/>
    </source>
</evidence>
<proteinExistence type="inferred from homology"/>
<dbReference type="PROSITE" id="PS50006">
    <property type="entry name" value="FHA_DOMAIN"/>
    <property type="match status" value="1"/>
</dbReference>
<feature type="compositionally biased region" description="Low complexity" evidence="10">
    <location>
        <begin position="746"/>
        <end position="755"/>
    </location>
</feature>
<accession>A0ABP0B489</accession>
<dbReference type="SUPFAM" id="SSF56112">
    <property type="entry name" value="Protein kinase-like (PK-like)"/>
    <property type="match status" value="1"/>
</dbReference>
<protein>
    <recommendedName>
        <fullName evidence="7">Autophagy-related protein 1</fullName>
    </recommendedName>
</protein>
<evidence type="ECO:0000313" key="14">
    <source>
        <dbReference type="Proteomes" id="UP001642405"/>
    </source>
</evidence>
<feature type="compositionally biased region" description="Polar residues" evidence="10">
    <location>
        <begin position="1071"/>
        <end position="1088"/>
    </location>
</feature>
<feature type="region of interest" description="Disordered" evidence="10">
    <location>
        <begin position="254"/>
        <end position="293"/>
    </location>
</feature>
<feature type="compositionally biased region" description="Low complexity" evidence="10">
    <location>
        <begin position="773"/>
        <end position="783"/>
    </location>
</feature>
<evidence type="ECO:0000256" key="2">
    <source>
        <dbReference type="ARBA" id="ARBA00005575"/>
    </source>
</evidence>
<dbReference type="PROSITE" id="PS00107">
    <property type="entry name" value="PROTEIN_KINASE_ATP"/>
    <property type="match status" value="1"/>
</dbReference>
<evidence type="ECO:0000259" key="11">
    <source>
        <dbReference type="PROSITE" id="PS50006"/>
    </source>
</evidence>
<feature type="compositionally biased region" description="Polar residues" evidence="10">
    <location>
        <begin position="1022"/>
        <end position="1035"/>
    </location>
</feature>
<feature type="domain" description="FHA" evidence="11">
    <location>
        <begin position="113"/>
        <end position="166"/>
    </location>
</feature>
<keyword evidence="4 8" id="KW-0547">Nucleotide-binding</keyword>
<dbReference type="PROSITE" id="PS50011">
    <property type="entry name" value="PROTEIN_KINASE_DOM"/>
    <property type="match status" value="1"/>
</dbReference>
<dbReference type="EMBL" id="CAWUHB010000008">
    <property type="protein sequence ID" value="CAK7214342.1"/>
    <property type="molecule type" value="Genomic_DNA"/>
</dbReference>
<feature type="compositionally biased region" description="Low complexity" evidence="10">
    <location>
        <begin position="1428"/>
        <end position="1443"/>
    </location>
</feature>
<feature type="compositionally biased region" description="Polar residues" evidence="10">
    <location>
        <begin position="1"/>
        <end position="16"/>
    </location>
</feature>
<dbReference type="InterPro" id="IPR008984">
    <property type="entry name" value="SMAD_FHA_dom_sf"/>
</dbReference>
<feature type="compositionally biased region" description="Acidic residues" evidence="10">
    <location>
        <begin position="724"/>
        <end position="734"/>
    </location>
</feature>
<feature type="region of interest" description="Disordered" evidence="10">
    <location>
        <begin position="856"/>
        <end position="885"/>
    </location>
</feature>
<dbReference type="InterPro" id="IPR017441">
    <property type="entry name" value="Protein_kinase_ATP_BS"/>
</dbReference>
<dbReference type="InterPro" id="IPR000719">
    <property type="entry name" value="Prot_kinase_dom"/>
</dbReference>
<comment type="similarity">
    <text evidence="2">Belongs to the protein kinase superfamily. CAMK Ser/Thr protein kinase family. CHEK2 subfamily.</text>
</comment>
<keyword evidence="13" id="KW-0418">Kinase</keyword>
<dbReference type="Pfam" id="PF00069">
    <property type="entry name" value="Pkinase"/>
    <property type="match status" value="1"/>
</dbReference>
<evidence type="ECO:0000259" key="12">
    <source>
        <dbReference type="PROSITE" id="PS50011"/>
    </source>
</evidence>
<feature type="region of interest" description="Disordered" evidence="10">
    <location>
        <begin position="899"/>
        <end position="921"/>
    </location>
</feature>
<evidence type="ECO:0000256" key="3">
    <source>
        <dbReference type="ARBA" id="ARBA00022448"/>
    </source>
</evidence>
<dbReference type="Gene3D" id="1.10.510.10">
    <property type="entry name" value="Transferase(Phosphotransferase) domain 1"/>
    <property type="match status" value="1"/>
</dbReference>
<feature type="region of interest" description="Disordered" evidence="10">
    <location>
        <begin position="1"/>
        <end position="24"/>
    </location>
</feature>
<keyword evidence="3" id="KW-0813">Transport</keyword>
<dbReference type="InterPro" id="IPR045269">
    <property type="entry name" value="Atg1-like"/>
</dbReference>
<dbReference type="InterPro" id="IPR011009">
    <property type="entry name" value="Kinase-like_dom_sf"/>
</dbReference>
<dbReference type="Pfam" id="PF00498">
    <property type="entry name" value="FHA"/>
    <property type="match status" value="1"/>
</dbReference>
<sequence length="1451" mass="158479">MDGDLSQPTQPATQNVIDPRRVGEQNSGFTDEDIADIICLLIPYSINARNEAARLALANSPFVIGRDEAQNVNVDYTREDHAGNFGLSTAGPSSGPAFVLRLSAQVKDPLQGFTFGRNANRCDICFNNDSLKRLSNIHFRIFINEHGVLMLQDQSTNGTAVDEVLLKARRPGMSNKRTLNSGTKVSILLQNDAHDLAFLVRVPRREGQYEIAYQRNLHAYLERLAMLADDDGNAGTQQTIGAGPGGLVNLFPAPPQTGGAAGTAGTAGTAARRRPPPRFEPPPPDNLPREWNGSQNYNRVGQIGKGAFATVHKVTSKFDGKPYAAKELDKRRFVKNGVLDQKVENEMRIMQKIQHPNIVRYIEHFDFDERLFIIIMEYVPMGDLGSLITNRGSLPEQTVKEMAIQLIDALGYLHRKNITHRDVKPDNILIDSLSPFTVKLTDFGLSKMVDNEQTFLQTFCGTLLYCAPEVYGEYTEFDENGNRTNRPRKKSRTPGQRYDHAVDIWSLGGVLFYCLTGRPPFPVKQGTTYMELLAWIMARPLNVDPLLAVNASQACIHFLSLMLKNRPENRATIEALQRHPWITGHEDVSAEDLEQSASQLSLDDGAGNDDDLIDTRLGGQSDDEILDDDDLLDDESQIHHLLDSINGVIGSQDDAYHHDAHGTTAAEATTIRGPQAQPAQPQRLFGEVNVSAIGSSGVIPEDRLNLPLPDLGQSIDRPAGYASSDEDGDEDDLASNETFLTPRVRQQQGQQWSQPQPHPRSQTRARPQGNGDSGETSSDSDTGGARGASGETKGSGHVPAALSQSNRFQQSHSVDELNNLTFDVASQSLGGAESILGNLNMKSLAASHFRHSITDFTSSKRKPAPDTSDEFDGGAIVRPSDKPTIKRLKSDVHMDSAFGTGARTNTGSSANNSVRGSSPADGDEAAAVKAYAAVKPINNPRGARHIDLPVSKSVYWIAHDSTTWHLQYPEMTQLQYNAFEDAAESRSEEFRPGPSRLWSLAMKHFPPTPASNRLDSEPPSLRSRSTSHISDTAVSSGVDMAGDGSSDQKENIMPGHHRQLQLQQQQQQQQPNISSSPASSVPALQQVATPPYEPASSPHLQPHPPQAQIVIPVLAKQSSYKACLTSTAASFVQNISVPVTESITSWGRHPDNTLVFSPKTEQKVPKYAFKILVWRADANGGTGSEPWKDLAPWDRFDSDGEAASRYHFYISTKARAGIVVNGVPLSSWDPSNPQSASRYWIRLHDGDTVMVWHNMGDFVSQAPPSVSSASNIKPLRTELVFRCTWGGSAKPRASPAAISPVDEPTSRRLDKACSRAEQYVAHRALHQRRLAEADRDLAEREARVDQERMRSVAFELRRADVLAAALAASGASGGGGGGGLNMASRVQRPAYTQSPVSAPPMLATRDVDRTQRPPEHDPHYAGAYSGEQSSSITPTPSTAPSQQLPGRLPRQ</sequence>
<evidence type="ECO:0000256" key="8">
    <source>
        <dbReference type="PROSITE-ProRule" id="PRU10141"/>
    </source>
</evidence>
<keyword evidence="6" id="KW-0072">Autophagy</keyword>
<keyword evidence="13" id="KW-0808">Transferase</keyword>